<sequence length="237" mass="23805">MGRGARYSWSSVVALVLLGLIFGGCRAPSILPTATPRSAAPGPYPSAVMTPFPTPVVASTPPSTIGTPVVTPQSDSWVGAKTPTATLPVVTPSASPGAIVTPAASAQVEVIITPLTTDCQAAEPPSPQVPSDATNVVVRTQGCVRLTIAPGLSYFFDTLALVANPPACAAAFATFSWAVLSPSGAGVVLKTGHQGVWNQVGSGPTGTAGGYCGAIELHNPNTQSVTLDLAYALVEAS</sequence>
<comment type="caution">
    <text evidence="1">The sequence shown here is derived from an EMBL/GenBank/DDBJ whole genome shotgun (WGS) entry which is preliminary data.</text>
</comment>
<dbReference type="AlphaFoldDB" id="A0A7C1XDF9"/>
<name>A0A7C1XDF9_THERO</name>
<evidence type="ECO:0000313" key="1">
    <source>
        <dbReference type="EMBL" id="HEF65058.1"/>
    </source>
</evidence>
<reference evidence="1" key="1">
    <citation type="journal article" date="2020" name="mSystems">
        <title>Genome- and Community-Level Interaction Insights into Carbon Utilization and Element Cycling Functions of Hydrothermarchaeota in Hydrothermal Sediment.</title>
        <authorList>
            <person name="Zhou Z."/>
            <person name="Liu Y."/>
            <person name="Xu W."/>
            <person name="Pan J."/>
            <person name="Luo Z.H."/>
            <person name="Li M."/>
        </authorList>
    </citation>
    <scope>NUCLEOTIDE SEQUENCE [LARGE SCALE GENOMIC DNA]</scope>
    <source>
        <strain evidence="1">SpSt-222</strain>
    </source>
</reference>
<proteinExistence type="predicted"/>
<evidence type="ECO:0008006" key="2">
    <source>
        <dbReference type="Google" id="ProtNLM"/>
    </source>
</evidence>
<gene>
    <name evidence="1" type="ORF">ENP47_05620</name>
</gene>
<accession>A0A7C1XDF9</accession>
<protein>
    <recommendedName>
        <fullName evidence="2">Lipoprotein</fullName>
    </recommendedName>
</protein>
<dbReference type="EMBL" id="DSJL01000010">
    <property type="protein sequence ID" value="HEF65058.1"/>
    <property type="molecule type" value="Genomic_DNA"/>
</dbReference>
<organism evidence="1">
    <name type="scientific">Thermomicrobium roseum</name>
    <dbReference type="NCBI Taxonomy" id="500"/>
    <lineage>
        <taxon>Bacteria</taxon>
        <taxon>Pseudomonadati</taxon>
        <taxon>Thermomicrobiota</taxon>
        <taxon>Thermomicrobia</taxon>
        <taxon>Thermomicrobiales</taxon>
        <taxon>Thermomicrobiaceae</taxon>
        <taxon>Thermomicrobium</taxon>
    </lineage>
</organism>
<dbReference type="PROSITE" id="PS51257">
    <property type="entry name" value="PROKAR_LIPOPROTEIN"/>
    <property type="match status" value="1"/>
</dbReference>